<dbReference type="InterPro" id="IPR000792">
    <property type="entry name" value="Tscrpt_reg_LuxR_C"/>
</dbReference>
<organism evidence="5 6">
    <name type="scientific">Nonomuraea turkmeniaca</name>
    <dbReference type="NCBI Taxonomy" id="103838"/>
    <lineage>
        <taxon>Bacteria</taxon>
        <taxon>Bacillati</taxon>
        <taxon>Actinomycetota</taxon>
        <taxon>Actinomycetes</taxon>
        <taxon>Streptosporangiales</taxon>
        <taxon>Streptosporangiaceae</taxon>
        <taxon>Nonomuraea</taxon>
    </lineage>
</organism>
<keyword evidence="6" id="KW-1185">Reference proteome</keyword>
<reference evidence="5 6" key="1">
    <citation type="submission" date="2019-05" db="EMBL/GenBank/DDBJ databases">
        <title>Draft genome sequence of Nonomuraea turkmeniaca DSM 43926.</title>
        <authorList>
            <person name="Saricaoglu S."/>
            <person name="Isik K."/>
        </authorList>
    </citation>
    <scope>NUCLEOTIDE SEQUENCE [LARGE SCALE GENOMIC DNA]</scope>
    <source>
        <strain evidence="5 6">DSM 43926</strain>
    </source>
</reference>
<dbReference type="Proteomes" id="UP000309128">
    <property type="component" value="Unassembled WGS sequence"/>
</dbReference>
<keyword evidence="2" id="KW-0238">DNA-binding</keyword>
<evidence type="ECO:0000313" key="5">
    <source>
        <dbReference type="EMBL" id="TMR11478.1"/>
    </source>
</evidence>
<dbReference type="EMBL" id="VCKY01000156">
    <property type="protein sequence ID" value="TMR11478.1"/>
    <property type="molecule type" value="Genomic_DNA"/>
</dbReference>
<feature type="domain" description="HTH luxR-type" evidence="4">
    <location>
        <begin position="780"/>
        <end position="845"/>
    </location>
</feature>
<dbReference type="AlphaFoldDB" id="A0A5S4F5G4"/>
<comment type="caution">
    <text evidence="5">The sequence shown here is derived from an EMBL/GenBank/DDBJ whole genome shotgun (WGS) entry which is preliminary data.</text>
</comment>
<keyword evidence="3" id="KW-0804">Transcription</keyword>
<dbReference type="PANTHER" id="PTHR44688:SF16">
    <property type="entry name" value="DNA-BINDING TRANSCRIPTIONAL ACTIVATOR DEVR_DOSR"/>
    <property type="match status" value="1"/>
</dbReference>
<dbReference type="Pfam" id="PF00196">
    <property type="entry name" value="GerE"/>
    <property type="match status" value="1"/>
</dbReference>
<evidence type="ECO:0000256" key="1">
    <source>
        <dbReference type="ARBA" id="ARBA00023015"/>
    </source>
</evidence>
<keyword evidence="1" id="KW-0805">Transcription regulation</keyword>
<dbReference type="Pfam" id="PF17874">
    <property type="entry name" value="TPR_MalT"/>
    <property type="match status" value="1"/>
</dbReference>
<name>A0A5S4F5G4_9ACTN</name>
<dbReference type="Pfam" id="PF25873">
    <property type="entry name" value="WHD_MalT"/>
    <property type="match status" value="1"/>
</dbReference>
<dbReference type="SUPFAM" id="SSF48452">
    <property type="entry name" value="TPR-like"/>
    <property type="match status" value="1"/>
</dbReference>
<dbReference type="InterPro" id="IPR036388">
    <property type="entry name" value="WH-like_DNA-bd_sf"/>
</dbReference>
<dbReference type="InterPro" id="IPR016032">
    <property type="entry name" value="Sig_transdc_resp-reg_C-effctor"/>
</dbReference>
<proteinExistence type="predicted"/>
<dbReference type="PANTHER" id="PTHR44688">
    <property type="entry name" value="DNA-BINDING TRANSCRIPTIONAL ACTIVATOR DEVR_DOSR"/>
    <property type="match status" value="1"/>
</dbReference>
<dbReference type="PRINTS" id="PR00038">
    <property type="entry name" value="HTHLUXR"/>
</dbReference>
<evidence type="ECO:0000256" key="2">
    <source>
        <dbReference type="ARBA" id="ARBA00023125"/>
    </source>
</evidence>
<dbReference type="PROSITE" id="PS50043">
    <property type="entry name" value="HTH_LUXR_2"/>
    <property type="match status" value="1"/>
</dbReference>
<evidence type="ECO:0000256" key="3">
    <source>
        <dbReference type="ARBA" id="ARBA00023163"/>
    </source>
</evidence>
<dbReference type="GO" id="GO:0006355">
    <property type="term" value="P:regulation of DNA-templated transcription"/>
    <property type="evidence" value="ECO:0007669"/>
    <property type="project" value="InterPro"/>
</dbReference>
<dbReference type="Gene3D" id="1.25.40.10">
    <property type="entry name" value="Tetratricopeptide repeat domain"/>
    <property type="match status" value="1"/>
</dbReference>
<dbReference type="CDD" id="cd06170">
    <property type="entry name" value="LuxR_C_like"/>
    <property type="match status" value="1"/>
</dbReference>
<dbReference type="OrthoDB" id="134985at2"/>
<dbReference type="GO" id="GO:0003677">
    <property type="term" value="F:DNA binding"/>
    <property type="evidence" value="ECO:0007669"/>
    <property type="project" value="UniProtKB-KW"/>
</dbReference>
<dbReference type="InterPro" id="IPR059106">
    <property type="entry name" value="WHD_MalT"/>
</dbReference>
<dbReference type="Gene3D" id="1.10.10.10">
    <property type="entry name" value="Winged helix-like DNA-binding domain superfamily/Winged helix DNA-binding domain"/>
    <property type="match status" value="1"/>
</dbReference>
<protein>
    <submittedName>
        <fullName evidence="5">LuxR family transcriptional regulator</fullName>
    </submittedName>
</protein>
<dbReference type="SUPFAM" id="SSF46894">
    <property type="entry name" value="C-terminal effector domain of the bipartite response regulators"/>
    <property type="match status" value="1"/>
</dbReference>
<dbReference type="Gene3D" id="3.40.50.300">
    <property type="entry name" value="P-loop containing nucleotide triphosphate hydrolases"/>
    <property type="match status" value="1"/>
</dbReference>
<dbReference type="RefSeq" id="WP_138671060.1">
    <property type="nucleotide sequence ID" value="NZ_VCKY01000156.1"/>
</dbReference>
<gene>
    <name evidence="5" type="ORF">ETD86_35725</name>
</gene>
<dbReference type="InterPro" id="IPR011990">
    <property type="entry name" value="TPR-like_helical_dom_sf"/>
</dbReference>
<dbReference type="SUPFAM" id="SSF52540">
    <property type="entry name" value="P-loop containing nucleoside triphosphate hydrolases"/>
    <property type="match status" value="1"/>
</dbReference>
<dbReference type="SMART" id="SM00421">
    <property type="entry name" value="HTH_LUXR"/>
    <property type="match status" value="1"/>
</dbReference>
<sequence length="854" mass="94107">MTVISAPAGSGKTVLVQSWIDEASINERVAWIAVGHDEHDPQRFWLSVLDALRGTIPGSALVRALTAAPDLDGWGIVERLLTDLASLADRIWLVIDDVHELGSAEARRQLELLLMRAPSALRFVLLTRQNVRLGLHRLRLEGELTEIRTADLRFALEETRKLLDGAGVSLPEPALTLLRDRTEGWVAGLRLAALSLAGHEAPERFVAEFSGSERTVAEYLLAEVLERQTGHVRELLLRTSILEKVNGELADLLTGGSGGERILQDLEQANAFVVSLDATRSWFRYHQLFTDLLRLELRRTAPGELTALHRTAAGWLAAHGHPVGAIRHSQAAQDWNLAARLLADHWPVLWLDGQAATTRDLLTGFPDDVVATDSELAALFAAEELAHGSVEAAQRHLGLAERNSTAVSAERREHARLLLGIVRLMLARRRADLPAAAEQARNLQEMAAAQNTMRPRLGEELRALALISLDSTEYWMAEFAQARRHLELSRALAQRIRRPYLEFSSLAYQAANEFFLSFEQAADHGMQAVDLAQRHGWTEEPAAGVAYMTLGAVRGWQGRLDESEAWVQRAERTLVANAQPLAGIGICLVRAMLEMARGRHVEALAAFQAAEPLSELLAGPNPMGMAMHAFRLQVLVRSGETKRAAQALADLDQHHRDRGEMRIALAMLRLTQADLRAATAALAPVLDGSASVPWPDWLEQAFLLEAIARDRLGDFGAAERALERALDLAESGGVLIWFLLQPTQDLLSRHSAHRTRHASLITEIQSLLAGRSPALARTAPQPPLEPLSDSEIRVLRYLPTNLSVPEIANELSLSPNTVKTHTRNLYRKLGINRRAEAVARARALGLLAPLAHRR</sequence>
<dbReference type="InterPro" id="IPR027417">
    <property type="entry name" value="P-loop_NTPase"/>
</dbReference>
<dbReference type="InterPro" id="IPR041617">
    <property type="entry name" value="TPR_MalT"/>
</dbReference>
<accession>A0A5S4F5G4</accession>
<evidence type="ECO:0000259" key="4">
    <source>
        <dbReference type="PROSITE" id="PS50043"/>
    </source>
</evidence>
<evidence type="ECO:0000313" key="6">
    <source>
        <dbReference type="Proteomes" id="UP000309128"/>
    </source>
</evidence>